<gene>
    <name evidence="1" type="ORF">HPB49_007658</name>
</gene>
<proteinExistence type="predicted"/>
<evidence type="ECO:0000313" key="2">
    <source>
        <dbReference type="Proteomes" id="UP000821865"/>
    </source>
</evidence>
<reference evidence="1" key="1">
    <citation type="submission" date="2020-05" db="EMBL/GenBank/DDBJ databases">
        <title>Large-scale comparative analyses of tick genomes elucidate their genetic diversity and vector capacities.</title>
        <authorList>
            <person name="Jia N."/>
            <person name="Wang J."/>
            <person name="Shi W."/>
            <person name="Du L."/>
            <person name="Sun Y."/>
            <person name="Zhan W."/>
            <person name="Jiang J."/>
            <person name="Wang Q."/>
            <person name="Zhang B."/>
            <person name="Ji P."/>
            <person name="Sakyi L.B."/>
            <person name="Cui X."/>
            <person name="Yuan T."/>
            <person name="Jiang B."/>
            <person name="Yang W."/>
            <person name="Lam T.T.-Y."/>
            <person name="Chang Q."/>
            <person name="Ding S."/>
            <person name="Wang X."/>
            <person name="Zhu J."/>
            <person name="Ruan X."/>
            <person name="Zhao L."/>
            <person name="Wei J."/>
            <person name="Que T."/>
            <person name="Du C."/>
            <person name="Cheng J."/>
            <person name="Dai P."/>
            <person name="Han X."/>
            <person name="Huang E."/>
            <person name="Gao Y."/>
            <person name="Liu J."/>
            <person name="Shao H."/>
            <person name="Ye R."/>
            <person name="Li L."/>
            <person name="Wei W."/>
            <person name="Wang X."/>
            <person name="Wang C."/>
            <person name="Yang T."/>
            <person name="Huo Q."/>
            <person name="Li W."/>
            <person name="Guo W."/>
            <person name="Chen H."/>
            <person name="Zhou L."/>
            <person name="Ni X."/>
            <person name="Tian J."/>
            <person name="Zhou Y."/>
            <person name="Sheng Y."/>
            <person name="Liu T."/>
            <person name="Pan Y."/>
            <person name="Xia L."/>
            <person name="Li J."/>
            <person name="Zhao F."/>
            <person name="Cao W."/>
        </authorList>
    </citation>
    <scope>NUCLEOTIDE SEQUENCE</scope>
    <source>
        <strain evidence="1">Dsil-2018</strain>
    </source>
</reference>
<sequence length="403" mass="43127">MGRCNACRVSLDDADRVLVCSECEFVFHVGDCSGVSEKAFINKRETSLKAWKCSFCKPAGGKSQVSAANQASDNILVKLAEIDRKLSSLLELPAQVSCMEKSVQVLSDHFDAIQQRLDTHDNDIKDVKSRLEKIEKQGAIQQLSQLESDVEDLQRRSRRLNLEIQGVTEDDGEDLLSKVNGVAQRLQVALLCRQDVVALHRLPGKPGKPRGIIVRFARQELADAWLANKRNLRNSGDKVYIAENLTLRTRKLLYFAKEWAKSAGYSSGVAGSGIRGTRTLGRANPGHESPSLSESKAVQVQPLQMSGALTGSLARGFALATLTSVAPGLWSPPSDLCSPHGGSGTATGTPAGTGTPTAAAAAGITEPYARRISPATAGVVLVLPRLSGSALDPDDTDLDTSDL</sequence>
<dbReference type="Proteomes" id="UP000821865">
    <property type="component" value="Chromosome 7"/>
</dbReference>
<protein>
    <submittedName>
        <fullName evidence="1">Uncharacterized protein</fullName>
    </submittedName>
</protein>
<organism evidence="1 2">
    <name type="scientific">Dermacentor silvarum</name>
    <name type="common">Tick</name>
    <dbReference type="NCBI Taxonomy" id="543639"/>
    <lineage>
        <taxon>Eukaryota</taxon>
        <taxon>Metazoa</taxon>
        <taxon>Ecdysozoa</taxon>
        <taxon>Arthropoda</taxon>
        <taxon>Chelicerata</taxon>
        <taxon>Arachnida</taxon>
        <taxon>Acari</taxon>
        <taxon>Parasitiformes</taxon>
        <taxon>Ixodida</taxon>
        <taxon>Ixodoidea</taxon>
        <taxon>Ixodidae</taxon>
        <taxon>Rhipicephalinae</taxon>
        <taxon>Dermacentor</taxon>
    </lineage>
</organism>
<comment type="caution">
    <text evidence="1">The sequence shown here is derived from an EMBL/GenBank/DDBJ whole genome shotgun (WGS) entry which is preliminary data.</text>
</comment>
<accession>A0ACB8CDW5</accession>
<name>A0ACB8CDW5_DERSI</name>
<evidence type="ECO:0000313" key="1">
    <source>
        <dbReference type="EMBL" id="KAH7940892.1"/>
    </source>
</evidence>
<keyword evidence="2" id="KW-1185">Reference proteome</keyword>
<dbReference type="EMBL" id="CM023476">
    <property type="protein sequence ID" value="KAH7940892.1"/>
    <property type="molecule type" value="Genomic_DNA"/>
</dbReference>